<keyword evidence="1" id="KW-0418">Kinase</keyword>
<dbReference type="Gene3D" id="2.130.10.10">
    <property type="entry name" value="YVTN repeat-like/Quinoprotein amine dehydrogenase"/>
    <property type="match status" value="1"/>
</dbReference>
<comment type="caution">
    <text evidence="1">The sequence shown here is derived from an EMBL/GenBank/DDBJ whole genome shotgun (WGS) entry which is preliminary data.</text>
</comment>
<dbReference type="InterPro" id="IPR011110">
    <property type="entry name" value="Reg_prop"/>
</dbReference>
<dbReference type="AlphaFoldDB" id="A0AAW9ILF1"/>
<dbReference type="RefSeq" id="WP_322382526.1">
    <property type="nucleotide sequence ID" value="NZ_WNVM01000748.1"/>
</dbReference>
<protein>
    <submittedName>
        <fullName evidence="1">Histidine kinase</fullName>
    </submittedName>
</protein>
<organism evidence="1 2">
    <name type="scientific">Clostridium perfringens</name>
    <dbReference type="NCBI Taxonomy" id="1502"/>
    <lineage>
        <taxon>Bacteria</taxon>
        <taxon>Bacillati</taxon>
        <taxon>Bacillota</taxon>
        <taxon>Clostridia</taxon>
        <taxon>Eubacteriales</taxon>
        <taxon>Clostridiaceae</taxon>
        <taxon>Clostridium</taxon>
    </lineage>
</organism>
<dbReference type="SUPFAM" id="SSF63829">
    <property type="entry name" value="Calcium-dependent phosphotriesterase"/>
    <property type="match status" value="1"/>
</dbReference>
<proteinExistence type="predicted"/>
<accession>A0AAW9ILF1</accession>
<dbReference type="InterPro" id="IPR015943">
    <property type="entry name" value="WD40/YVTN_repeat-like_dom_sf"/>
</dbReference>
<dbReference type="EMBL" id="WNVM01000748">
    <property type="protein sequence ID" value="MDZ5010758.1"/>
    <property type="molecule type" value="Genomic_DNA"/>
</dbReference>
<dbReference type="Pfam" id="PF07494">
    <property type="entry name" value="Reg_prop"/>
    <property type="match status" value="2"/>
</dbReference>
<sequence>ISFNAIKSIGVDNKNNLWIGTQYGLNKFNKYTEKFHRYTESEGLSNNFIYGILIDDNGNPWMSTNYGISKYDVDKNKFINFNVTDGLQGNEFNGFASFKSKKGEMFFGGINGLTCFYPYELEEKKFSPNVT</sequence>
<feature type="non-terminal residue" evidence="1">
    <location>
        <position position="131"/>
    </location>
</feature>
<reference evidence="1" key="1">
    <citation type="submission" date="2019-11" db="EMBL/GenBank/DDBJ databases">
        <title>Characterization of Clostridium perfringens isolates from swine manure treated agricultural soils.</title>
        <authorList>
            <person name="Wushke S.T."/>
        </authorList>
    </citation>
    <scope>NUCLEOTIDE SEQUENCE</scope>
    <source>
        <strain evidence="1">V2</strain>
    </source>
</reference>
<evidence type="ECO:0000313" key="1">
    <source>
        <dbReference type="EMBL" id="MDZ5010758.1"/>
    </source>
</evidence>
<name>A0AAW9ILF1_CLOPF</name>
<dbReference type="GO" id="GO:0016301">
    <property type="term" value="F:kinase activity"/>
    <property type="evidence" value="ECO:0007669"/>
    <property type="project" value="UniProtKB-KW"/>
</dbReference>
<feature type="non-terminal residue" evidence="1">
    <location>
        <position position="1"/>
    </location>
</feature>
<dbReference type="Proteomes" id="UP001292368">
    <property type="component" value="Unassembled WGS sequence"/>
</dbReference>
<gene>
    <name evidence="1" type="ORF">GNF77_18040</name>
</gene>
<evidence type="ECO:0000313" key="2">
    <source>
        <dbReference type="Proteomes" id="UP001292368"/>
    </source>
</evidence>
<keyword evidence="1" id="KW-0808">Transferase</keyword>